<dbReference type="OrthoDB" id="2757804at2759"/>
<dbReference type="AlphaFoldDB" id="A0A2G8SVG5"/>
<evidence type="ECO:0000313" key="3">
    <source>
        <dbReference type="Proteomes" id="UP000230002"/>
    </source>
</evidence>
<dbReference type="EMBL" id="AYKW01000001">
    <property type="protein sequence ID" value="PIL37754.1"/>
    <property type="molecule type" value="Genomic_DNA"/>
</dbReference>
<keyword evidence="3" id="KW-1185">Reference proteome</keyword>
<sequence length="228" mass="25712">MTHRELTNILQDMLQLTTEESAELLLLLNGVDLAHYPQLRRIQGRLQALKPESSQVITDPPPHPTSSRLSTPPVPRPQPPPPAESESESPHELELSHCQPQYKPTVTDDEFCSALNKLRRDRTQVLYGLAILNNLGPDLIMGDSILDHIAECARAHKLTSLDDLYRETRWDQTWELGGQVLELVSRYVVDEHILGANPLIVTFPCLRYYPRPVERARLTDGDEGTATS</sequence>
<comment type="caution">
    <text evidence="2">The sequence shown here is derived from an EMBL/GenBank/DDBJ whole genome shotgun (WGS) entry which is preliminary data.</text>
</comment>
<dbReference type="Proteomes" id="UP000230002">
    <property type="component" value="Unassembled WGS sequence"/>
</dbReference>
<gene>
    <name evidence="2" type="ORF">GSI_01448</name>
</gene>
<protein>
    <submittedName>
        <fullName evidence="2">Uncharacterized protein</fullName>
    </submittedName>
</protein>
<feature type="compositionally biased region" description="Pro residues" evidence="1">
    <location>
        <begin position="72"/>
        <end position="83"/>
    </location>
</feature>
<evidence type="ECO:0000256" key="1">
    <source>
        <dbReference type="SAM" id="MobiDB-lite"/>
    </source>
</evidence>
<proteinExistence type="predicted"/>
<name>A0A2G8SVG5_9APHY</name>
<feature type="region of interest" description="Disordered" evidence="1">
    <location>
        <begin position="50"/>
        <end position="94"/>
    </location>
</feature>
<accession>A0A2G8SVG5</accession>
<organism evidence="2 3">
    <name type="scientific">Ganoderma sinense ZZ0214-1</name>
    <dbReference type="NCBI Taxonomy" id="1077348"/>
    <lineage>
        <taxon>Eukaryota</taxon>
        <taxon>Fungi</taxon>
        <taxon>Dikarya</taxon>
        <taxon>Basidiomycota</taxon>
        <taxon>Agaricomycotina</taxon>
        <taxon>Agaricomycetes</taxon>
        <taxon>Polyporales</taxon>
        <taxon>Polyporaceae</taxon>
        <taxon>Ganoderma</taxon>
    </lineage>
</organism>
<evidence type="ECO:0000313" key="2">
    <source>
        <dbReference type="EMBL" id="PIL37754.1"/>
    </source>
</evidence>
<reference evidence="2 3" key="1">
    <citation type="journal article" date="2015" name="Sci. Rep.">
        <title>Chromosome-level genome map provides insights into diverse defense mechanisms in the medicinal fungus Ganoderma sinense.</title>
        <authorList>
            <person name="Zhu Y."/>
            <person name="Xu J."/>
            <person name="Sun C."/>
            <person name="Zhou S."/>
            <person name="Xu H."/>
            <person name="Nelson D.R."/>
            <person name="Qian J."/>
            <person name="Song J."/>
            <person name="Luo H."/>
            <person name="Xiang L."/>
            <person name="Li Y."/>
            <person name="Xu Z."/>
            <person name="Ji A."/>
            <person name="Wang L."/>
            <person name="Lu S."/>
            <person name="Hayward A."/>
            <person name="Sun W."/>
            <person name="Li X."/>
            <person name="Schwartz D.C."/>
            <person name="Wang Y."/>
            <person name="Chen S."/>
        </authorList>
    </citation>
    <scope>NUCLEOTIDE SEQUENCE [LARGE SCALE GENOMIC DNA]</scope>
    <source>
        <strain evidence="2 3">ZZ0214-1</strain>
    </source>
</reference>